<dbReference type="PROSITE" id="PS50304">
    <property type="entry name" value="TUDOR"/>
    <property type="match status" value="6"/>
</dbReference>
<dbReference type="Ensembl" id="ENSSHAT00000036722.1">
    <property type="protein sequence ID" value="ENSSHAP00000032334.1"/>
    <property type="gene ID" value="ENSSHAG00000023534.1"/>
</dbReference>
<keyword evidence="4" id="KW-1185">Reference proteome</keyword>
<dbReference type="FunFam" id="2.30.30.140:FF:000018">
    <property type="entry name" value="Serine/threonine-protein kinase 31"/>
    <property type="match status" value="1"/>
</dbReference>
<evidence type="ECO:0000313" key="4">
    <source>
        <dbReference type="Proteomes" id="UP000007648"/>
    </source>
</evidence>
<dbReference type="Gene3D" id="2.30.30.140">
    <property type="match status" value="7"/>
</dbReference>
<dbReference type="CDD" id="cd20436">
    <property type="entry name" value="Tudor_TDRD15_rpt1"/>
    <property type="match status" value="1"/>
</dbReference>
<evidence type="ECO:0000256" key="1">
    <source>
        <dbReference type="SAM" id="MobiDB-lite"/>
    </source>
</evidence>
<dbReference type="GeneTree" id="ENSGT00940000162581"/>
<dbReference type="InterPro" id="IPR047450">
    <property type="entry name" value="Tudor_TDRD15_rpt1"/>
</dbReference>
<evidence type="ECO:0000313" key="3">
    <source>
        <dbReference type="Ensembl" id="ENSSHAP00000032334.1"/>
    </source>
</evidence>
<dbReference type="KEGG" id="shr:105749126"/>
<dbReference type="PANTHER" id="PTHR22948">
    <property type="entry name" value="TUDOR DOMAIN CONTAINING PROTEIN"/>
    <property type="match status" value="1"/>
</dbReference>
<dbReference type="InterPro" id="IPR047455">
    <property type="entry name" value="Tudor_TDRD15_rpt4"/>
</dbReference>
<evidence type="ECO:0000259" key="2">
    <source>
        <dbReference type="PROSITE" id="PS50304"/>
    </source>
</evidence>
<feature type="region of interest" description="Disordered" evidence="1">
    <location>
        <begin position="1498"/>
        <end position="1525"/>
    </location>
</feature>
<feature type="domain" description="Tudor" evidence="2">
    <location>
        <begin position="296"/>
        <end position="354"/>
    </location>
</feature>
<feature type="region of interest" description="Disordered" evidence="1">
    <location>
        <begin position="453"/>
        <end position="472"/>
    </location>
</feature>
<protein>
    <submittedName>
        <fullName evidence="3">Tudor domain containing 15</fullName>
    </submittedName>
</protein>
<accession>A0A7N4V1I3</accession>
<dbReference type="Proteomes" id="UP000007648">
    <property type="component" value="Unassembled WGS sequence"/>
</dbReference>
<dbReference type="GeneID" id="105749126"/>
<organism evidence="3 4">
    <name type="scientific">Sarcophilus harrisii</name>
    <name type="common">Tasmanian devil</name>
    <name type="synonym">Sarcophilus laniarius</name>
    <dbReference type="NCBI Taxonomy" id="9305"/>
    <lineage>
        <taxon>Eukaryota</taxon>
        <taxon>Metazoa</taxon>
        <taxon>Chordata</taxon>
        <taxon>Craniata</taxon>
        <taxon>Vertebrata</taxon>
        <taxon>Euteleostomi</taxon>
        <taxon>Mammalia</taxon>
        <taxon>Metatheria</taxon>
        <taxon>Dasyuromorphia</taxon>
        <taxon>Dasyuridae</taxon>
        <taxon>Sarcophilus</taxon>
    </lineage>
</organism>
<feature type="domain" description="Tudor" evidence="2">
    <location>
        <begin position="1346"/>
        <end position="1405"/>
    </location>
</feature>
<dbReference type="PANTHER" id="PTHR22948:SF7">
    <property type="entry name" value="TUDOR DOMAIN-CONTAINING PROTEIN 15"/>
    <property type="match status" value="1"/>
</dbReference>
<feature type="domain" description="Tudor" evidence="2">
    <location>
        <begin position="803"/>
        <end position="862"/>
    </location>
</feature>
<gene>
    <name evidence="3" type="primary">TDRD15</name>
</gene>
<feature type="domain" description="Tudor" evidence="2">
    <location>
        <begin position="59"/>
        <end position="117"/>
    </location>
</feature>
<reference evidence="3" key="3">
    <citation type="submission" date="2025-09" db="UniProtKB">
        <authorList>
            <consortium name="Ensembl"/>
        </authorList>
    </citation>
    <scope>IDENTIFICATION</scope>
</reference>
<dbReference type="Pfam" id="PF00567">
    <property type="entry name" value="TUDOR"/>
    <property type="match status" value="8"/>
</dbReference>
<feature type="domain" description="Tudor" evidence="2">
    <location>
        <begin position="539"/>
        <end position="597"/>
    </location>
</feature>
<feature type="domain" description="Tudor" evidence="2">
    <location>
        <begin position="1016"/>
        <end position="1075"/>
    </location>
</feature>
<feature type="compositionally biased region" description="Basic and acidic residues" evidence="1">
    <location>
        <begin position="1499"/>
        <end position="1511"/>
    </location>
</feature>
<dbReference type="InterPro" id="IPR035437">
    <property type="entry name" value="SNase_OB-fold_sf"/>
</dbReference>
<name>A0A7N4V1I3_SARHA</name>
<dbReference type="RefSeq" id="XP_031805437.1">
    <property type="nucleotide sequence ID" value="XM_031949577.1"/>
</dbReference>
<proteinExistence type="predicted"/>
<sequence>MNSKPAFPPSLDMDLKISHIECLSKEILVKFQGKYDIECEFDYHILQSEIQHIPKACNNVGVGEFCLVEEKESGEWHRGQVLENKNQFYKVFLIDCGKELRVSATHVASACDNLFELPPRIAVGVFANILPLGEKWSPKALNYFMSLVGLQVKGHVQAILPHQMVLLEVPRIISELLELQLGRLVDGDSFRLIVEMLKEFPPNPSCSQMPDVLQQQCKRLGSSFSNNEISPSYQHVLDNLQPSLSINCMESVKIASAVSPSRFYCHLTKQLLELENLITAMSLHYEAISRERNPSSDNFGLLCVAKRRNRQWYRGILQQLLPHDHVKIWFMDFGNSEAVPSSYVKKLKQEFSLVPLFSFPCSLSHFSNPNKDIRNSQLKLFKQALLGQMVFAHIDQFDPEERLYYVTFHSQESVISPKNLLQVVRRPLTHSLLMEGETAQPLGDKKASLGNSPEVESFAGDSTPLSSTPEKDPLSKVAICWKTVEMKVNFAYVAFVEYVLNPSNFWVRTNDHQNRFQDLMKKIGELYDSCEKEEMILRKPEPGLFCCARYNKDMHFYRAVITEVNGYKINVYFLDFGNTESVPFYDVKILLQEFCELPALAMCCSLAHACPTEDIWVKKATDFFKKTVFDKALLLKVVAKKNDKYIVNVQCVEASGKVNVVGLMVQAGYAEYWEVKPECLPKLGTDFLGPNLKPELNIAVAQAKQPLLTIAGHSSVSKSEFSTAAFAGSETPFPRNLGHVSGTSEPLHPYKEYVFKPGTVIDVKCSYFSCPGDFSCQLQSKLPELMLLMEQMQKYYGTHNDPYQPGQIACVARYAKDGRWYRAAVLTQVSPREVNVIFVDYGNQERILFKDLCAINPDFLVLEGQAFRCSLNNLIEPVNSESFSWTTKSCIDFGNFISSYDGLLTCIIYALVLIQPNCLCNIVDLRTPFISAREFLVNCGCAQHSAFLKSLPASVSLYSFCYSSFNLKIGSEEEVYISHIRSPKKFYCQLRRNNRSLEVIAAKIEEINNFSNYPKFDGKTRLCLSRYFEDGLYYRAIASPVDLSSYLLVYFVDFGNKQIVEGNKLIPILDHSSELLFTPMQAIKCYLSDLREVDIPTETNIWFEENFLGKSLKAVVVSRDSDAQLGLELYDGNQQINQKIKTLLQVSGKKYDQGRYMEKFHKKYENKMLSKGSSKDKVYHCHSTIMKTNHPKFLENKVDHIVNSKDVHIKLLRSPDSSLIEPVLKSKVNQPLKMRLKNTSEKTIPESASQFDLINEGKPGCAASETCIARPCIAIAKAESVARPQISDLPPPPVHLNARVNGYISNIWSPASFHIQLAESEDLIFTLAKELNEGMADLDRESELTALTVGDLVVAKYAVDNALYRAVIKKIVSRNSFEVEFIDYGNTEIVTLSQIHELDRKFLTVPQLGLHAFLSGVRYNEPDELWDSKTVGYFAEKVKNKLISCEFLKKHEQKWEVNIICDEKCVVNEMMKWIACSKKREKVSKVPETVSKKVTLGIDNKEKKGSNENKRSRASCHQPTKIPKSELKPGQLEKAEILHISKCGNFSVKLSKNAQVSSSLLSLILKEAKENPFLPVENIEEGLECLTKSRFTATWCRAKVEKCLGEEKMLVYLLDCGRYEVVPLLGTKELSHEIRSIPQQAVPCKWIWIENARKMSFESTAHLFSHLETKILFLRYLDAAWEVEILVDGLLLLEYLNFRVSQSEERKQNRSEIVLSVESKSPVLSFRVNSVKWALLQTDRQYRGFATAVSDPSDFCMQLEDFFDTMSSLCRLLLALPDRLPTLPPQLVIPGSSCLFRCGWEDQWKRAEVSEVSTQSVRLLLMDYGFSVSIPRSESANLRILPDELLCLPRLTYHCALHGILPANGDHWEEAAKAFFKDLLSKPGLFFQPRKYSPGMKLEVEVIHGKNSLADLLVVAGHAVFSKEVAHLVAVNSIQSTKIEYKLQGRHFYPLLDKKVFPNENVLLTCTGKEGPQQWKFVPWKDVYKNIFGKATPSTCFHSRNLTLRKKIGNGKHKSKSTIKFETCERNTFWEQHDHWRNESSCIEDIPENLPEEGAWKTYNLCTRIKTLNINEEMVLEEKSNKEGGKNSDHFSISLPATVQKETNSGISLPATVQKELNPGSPEGCAHRSTVCGDAIEDSNDFLQLGDVQLKRNLIS</sequence>
<dbReference type="SMART" id="SM00333">
    <property type="entry name" value="TUDOR"/>
    <property type="match status" value="8"/>
</dbReference>
<dbReference type="InterPro" id="IPR002999">
    <property type="entry name" value="Tudor"/>
</dbReference>
<dbReference type="OrthoDB" id="9995375at2759"/>
<dbReference type="InterPro" id="IPR050621">
    <property type="entry name" value="Tudor_domain_containing"/>
</dbReference>
<dbReference type="InParanoid" id="A0A7N4V1I3"/>
<dbReference type="Gene3D" id="2.40.50.90">
    <property type="match status" value="6"/>
</dbReference>
<reference evidence="3 4" key="1">
    <citation type="journal article" date="2011" name="Proc. Natl. Acad. Sci. U.S.A.">
        <title>Genetic diversity and population structure of the endangered marsupial Sarcophilus harrisii (Tasmanian devil).</title>
        <authorList>
            <person name="Miller W."/>
            <person name="Hayes V.M."/>
            <person name="Ratan A."/>
            <person name="Petersen D.C."/>
            <person name="Wittekindt N.E."/>
            <person name="Miller J."/>
            <person name="Walenz B."/>
            <person name="Knight J."/>
            <person name="Qi J."/>
            <person name="Zhao F."/>
            <person name="Wang Q."/>
            <person name="Bedoya-Reina O.C."/>
            <person name="Katiyar N."/>
            <person name="Tomsho L.P."/>
            <person name="Kasson L.M."/>
            <person name="Hardie R.A."/>
            <person name="Woodbridge P."/>
            <person name="Tindall E.A."/>
            <person name="Bertelsen M.F."/>
            <person name="Dixon D."/>
            <person name="Pyecroft S."/>
            <person name="Helgen K.M."/>
            <person name="Lesk A.M."/>
            <person name="Pringle T.H."/>
            <person name="Patterson N."/>
            <person name="Zhang Y."/>
            <person name="Kreiss A."/>
            <person name="Woods G.M."/>
            <person name="Jones M.E."/>
            <person name="Schuster S.C."/>
        </authorList>
    </citation>
    <scope>NUCLEOTIDE SEQUENCE [LARGE SCALE GENOMIC DNA]</scope>
</reference>
<reference evidence="3" key="2">
    <citation type="submission" date="2025-08" db="UniProtKB">
        <authorList>
            <consortium name="Ensembl"/>
        </authorList>
    </citation>
    <scope>IDENTIFICATION</scope>
</reference>
<dbReference type="CTD" id="100129278"/>
<dbReference type="SUPFAM" id="SSF63748">
    <property type="entry name" value="Tudor/PWWP/MBT"/>
    <property type="match status" value="8"/>
</dbReference>
<dbReference type="CDD" id="cd20439">
    <property type="entry name" value="Tudor_TDRD15_rpt4"/>
    <property type="match status" value="1"/>
</dbReference>